<name>A0A7W9JDN0_9ACTN</name>
<dbReference type="GO" id="GO:0003918">
    <property type="term" value="F:DNA topoisomerase type II (double strand cut, ATP-hydrolyzing) activity"/>
    <property type="evidence" value="ECO:0007669"/>
    <property type="project" value="InterPro"/>
</dbReference>
<dbReference type="RefSeq" id="WP_184802453.1">
    <property type="nucleotide sequence ID" value="NZ_JACHMY010000001.1"/>
</dbReference>
<comment type="caution">
    <text evidence="1">The sequence shown here is derived from an EMBL/GenBank/DDBJ whole genome shotgun (WGS) entry which is preliminary data.</text>
</comment>
<organism evidence="1 2">
    <name type="scientific">Kribbella italica</name>
    <dbReference type="NCBI Taxonomy" id="1540520"/>
    <lineage>
        <taxon>Bacteria</taxon>
        <taxon>Bacillati</taxon>
        <taxon>Actinomycetota</taxon>
        <taxon>Actinomycetes</taxon>
        <taxon>Propionibacteriales</taxon>
        <taxon>Kribbellaceae</taxon>
        <taxon>Kribbella</taxon>
    </lineage>
</organism>
<dbReference type="GO" id="GO:0000428">
    <property type="term" value="C:DNA-directed RNA polymerase complex"/>
    <property type="evidence" value="ECO:0007669"/>
    <property type="project" value="UniProtKB-KW"/>
</dbReference>
<protein>
    <submittedName>
        <fullName evidence="1">DNA-directed RNA polymerase specialized sigma24 family protein</fullName>
    </submittedName>
</protein>
<keyword evidence="1" id="KW-0240">DNA-directed RNA polymerase</keyword>
<dbReference type="Proteomes" id="UP000549971">
    <property type="component" value="Unassembled WGS sequence"/>
</dbReference>
<evidence type="ECO:0000313" key="1">
    <source>
        <dbReference type="EMBL" id="MBB5840244.1"/>
    </source>
</evidence>
<gene>
    <name evidence="1" type="ORF">HDA39_006978</name>
</gene>
<dbReference type="AlphaFoldDB" id="A0A7W9JDN0"/>
<accession>A0A7W9JDN0</accession>
<sequence>MTMTLPVTSTRLSTRRRTRPVVPALWRQVVRGGAREEDRAVQLEPDRSAYTQLEIYDAVLAAFDRRDEVLDVIAAAPDRHTAVRRVRALLAVSQGQAAAVVDLPLHRFTTGTRDRMRLRATELRKALIR</sequence>
<dbReference type="InterPro" id="IPR013757">
    <property type="entry name" value="Topo_IIA_A_a_sf"/>
</dbReference>
<keyword evidence="2" id="KW-1185">Reference proteome</keyword>
<dbReference type="Gene3D" id="1.10.268.10">
    <property type="entry name" value="Topoisomerase, domain 3"/>
    <property type="match status" value="1"/>
</dbReference>
<proteinExistence type="predicted"/>
<dbReference type="EMBL" id="JACHMY010000001">
    <property type="protein sequence ID" value="MBB5840244.1"/>
    <property type="molecule type" value="Genomic_DNA"/>
</dbReference>
<keyword evidence="1" id="KW-0804">Transcription</keyword>
<evidence type="ECO:0000313" key="2">
    <source>
        <dbReference type="Proteomes" id="UP000549971"/>
    </source>
</evidence>
<dbReference type="GO" id="GO:0005524">
    <property type="term" value="F:ATP binding"/>
    <property type="evidence" value="ECO:0007669"/>
    <property type="project" value="InterPro"/>
</dbReference>
<dbReference type="GO" id="GO:0003677">
    <property type="term" value="F:DNA binding"/>
    <property type="evidence" value="ECO:0007669"/>
    <property type="project" value="InterPro"/>
</dbReference>
<reference evidence="1 2" key="1">
    <citation type="submission" date="2020-08" db="EMBL/GenBank/DDBJ databases">
        <title>Sequencing the genomes of 1000 actinobacteria strains.</title>
        <authorList>
            <person name="Klenk H.-P."/>
        </authorList>
    </citation>
    <scope>NUCLEOTIDE SEQUENCE [LARGE SCALE GENOMIC DNA]</scope>
    <source>
        <strain evidence="1 2">DSM 28967</strain>
    </source>
</reference>